<gene>
    <name evidence="2" type="ORF">BE18_27350</name>
</gene>
<dbReference type="InterPro" id="IPR011335">
    <property type="entry name" value="Restrct_endonuc-II-like"/>
</dbReference>
<dbReference type="AlphaFoldDB" id="A0A150SZ97"/>
<proteinExistence type="predicted"/>
<evidence type="ECO:0000313" key="3">
    <source>
        <dbReference type="Proteomes" id="UP000075515"/>
    </source>
</evidence>
<dbReference type="Gene3D" id="3.90.1570.10">
    <property type="entry name" value="tt1808, chain A"/>
    <property type="match status" value="1"/>
</dbReference>
<dbReference type="CDD" id="cd06260">
    <property type="entry name" value="DUF820-like"/>
    <property type="match status" value="1"/>
</dbReference>
<name>A0A150SZ97_SORCE</name>
<protein>
    <recommendedName>
        <fullName evidence="1">Putative restriction endonuclease domain-containing protein</fullName>
    </recommendedName>
</protein>
<sequence>MFARMGDAAATQRMTASAYLEWERAQVAKHEYHLGEVFAMAGGSPRHNFLSNAVGAELRAAVRGRPCHVLSPDQRISAKQAERYVYADAVVACGGVRMEPGTSDVLANPSVAVEVLSPSTEAYDRGEKWAAYQRIPSLSDYLLVSQTSVRVEHFRREADGSWRYLVIEAGGAISLAIGAAVPVDAIYEGAFELDAG</sequence>
<dbReference type="PANTHER" id="PTHR36558">
    <property type="entry name" value="GLR1098 PROTEIN"/>
    <property type="match status" value="1"/>
</dbReference>
<dbReference type="EMBL" id="JEMC01001357">
    <property type="protein sequence ID" value="KYF97815.1"/>
    <property type="molecule type" value="Genomic_DNA"/>
</dbReference>
<dbReference type="Proteomes" id="UP000075515">
    <property type="component" value="Unassembled WGS sequence"/>
</dbReference>
<feature type="domain" description="Putative restriction endonuclease" evidence="1">
    <location>
        <begin position="18"/>
        <end position="171"/>
    </location>
</feature>
<evidence type="ECO:0000313" key="2">
    <source>
        <dbReference type="EMBL" id="KYF97815.1"/>
    </source>
</evidence>
<evidence type="ECO:0000259" key="1">
    <source>
        <dbReference type="Pfam" id="PF05685"/>
    </source>
</evidence>
<accession>A0A150SZ97</accession>
<dbReference type="SUPFAM" id="SSF52980">
    <property type="entry name" value="Restriction endonuclease-like"/>
    <property type="match status" value="1"/>
</dbReference>
<organism evidence="2 3">
    <name type="scientific">Sorangium cellulosum</name>
    <name type="common">Polyangium cellulosum</name>
    <dbReference type="NCBI Taxonomy" id="56"/>
    <lineage>
        <taxon>Bacteria</taxon>
        <taxon>Pseudomonadati</taxon>
        <taxon>Myxococcota</taxon>
        <taxon>Polyangia</taxon>
        <taxon>Polyangiales</taxon>
        <taxon>Polyangiaceae</taxon>
        <taxon>Sorangium</taxon>
    </lineage>
</organism>
<reference evidence="2 3" key="1">
    <citation type="submission" date="2014-02" db="EMBL/GenBank/DDBJ databases">
        <title>The small core and large imbalanced accessory genome model reveals a collaborative survival strategy of Sorangium cellulosum strains in nature.</title>
        <authorList>
            <person name="Han K."/>
            <person name="Peng R."/>
            <person name="Blom J."/>
            <person name="Li Y.-Z."/>
        </authorList>
    </citation>
    <scope>NUCLEOTIDE SEQUENCE [LARGE SCALE GENOMIC DNA]</scope>
    <source>
        <strain evidence="2 3">So0149</strain>
    </source>
</reference>
<dbReference type="Pfam" id="PF05685">
    <property type="entry name" value="Uma2"/>
    <property type="match status" value="1"/>
</dbReference>
<dbReference type="InterPro" id="IPR012296">
    <property type="entry name" value="Nuclease_put_TT1808"/>
</dbReference>
<comment type="caution">
    <text evidence="2">The sequence shown here is derived from an EMBL/GenBank/DDBJ whole genome shotgun (WGS) entry which is preliminary data.</text>
</comment>
<dbReference type="InterPro" id="IPR008538">
    <property type="entry name" value="Uma2"/>
</dbReference>
<dbReference type="PANTHER" id="PTHR36558:SF1">
    <property type="entry name" value="RESTRICTION ENDONUCLEASE DOMAIN-CONTAINING PROTEIN-RELATED"/>
    <property type="match status" value="1"/>
</dbReference>